<dbReference type="AlphaFoldDB" id="A0A5J9V1I5"/>
<name>A0A5J9V1I5_9POAL</name>
<sequence>MAALLLICDRRDALFSGGSNICIQNVWRALFGGREDFEKRLQYLSKEDATVHARMHRRTQFSRCSILAEVNFDAKTVYDMIRNLKDSSECVQQAAHKKVVITKLIKKFKMTGDE</sequence>
<dbReference type="Proteomes" id="UP000324897">
    <property type="component" value="Chromosome 1"/>
</dbReference>
<organism evidence="1 2">
    <name type="scientific">Eragrostis curvula</name>
    <name type="common">weeping love grass</name>
    <dbReference type="NCBI Taxonomy" id="38414"/>
    <lineage>
        <taxon>Eukaryota</taxon>
        <taxon>Viridiplantae</taxon>
        <taxon>Streptophyta</taxon>
        <taxon>Embryophyta</taxon>
        <taxon>Tracheophyta</taxon>
        <taxon>Spermatophyta</taxon>
        <taxon>Magnoliopsida</taxon>
        <taxon>Liliopsida</taxon>
        <taxon>Poales</taxon>
        <taxon>Poaceae</taxon>
        <taxon>PACMAD clade</taxon>
        <taxon>Chloridoideae</taxon>
        <taxon>Eragrostideae</taxon>
        <taxon>Eragrostidinae</taxon>
        <taxon>Eragrostis</taxon>
    </lineage>
</organism>
<reference evidence="1 2" key="1">
    <citation type="journal article" date="2019" name="Sci. Rep.">
        <title>A high-quality genome of Eragrostis curvula grass provides insights into Poaceae evolution and supports new strategies to enhance forage quality.</title>
        <authorList>
            <person name="Carballo J."/>
            <person name="Santos B.A.C.M."/>
            <person name="Zappacosta D."/>
            <person name="Garbus I."/>
            <person name="Selva J.P."/>
            <person name="Gallo C.A."/>
            <person name="Diaz A."/>
            <person name="Albertini E."/>
            <person name="Caccamo M."/>
            <person name="Echenique V."/>
        </authorList>
    </citation>
    <scope>NUCLEOTIDE SEQUENCE [LARGE SCALE GENOMIC DNA]</scope>
    <source>
        <strain evidence="2">cv. Victoria</strain>
        <tissue evidence="1">Leaf</tissue>
    </source>
</reference>
<protein>
    <submittedName>
        <fullName evidence="1">Uncharacterized protein</fullName>
    </submittedName>
</protein>
<keyword evidence="2" id="KW-1185">Reference proteome</keyword>
<accession>A0A5J9V1I5</accession>
<comment type="caution">
    <text evidence="1">The sequence shown here is derived from an EMBL/GenBank/DDBJ whole genome shotgun (WGS) entry which is preliminary data.</text>
</comment>
<dbReference type="EMBL" id="RWGY01000011">
    <property type="protein sequence ID" value="TVU29776.1"/>
    <property type="molecule type" value="Genomic_DNA"/>
</dbReference>
<dbReference type="OrthoDB" id="785942at2759"/>
<dbReference type="Gramene" id="TVU29776">
    <property type="protein sequence ID" value="TVU29776"/>
    <property type="gene ID" value="EJB05_21361"/>
</dbReference>
<evidence type="ECO:0000313" key="2">
    <source>
        <dbReference type="Proteomes" id="UP000324897"/>
    </source>
</evidence>
<gene>
    <name evidence="1" type="ORF">EJB05_21361</name>
</gene>
<evidence type="ECO:0000313" key="1">
    <source>
        <dbReference type="EMBL" id="TVU29776.1"/>
    </source>
</evidence>
<proteinExistence type="predicted"/>